<organism evidence="1 2">
    <name type="scientific">Camellia lanceoleosa</name>
    <dbReference type="NCBI Taxonomy" id="1840588"/>
    <lineage>
        <taxon>Eukaryota</taxon>
        <taxon>Viridiplantae</taxon>
        <taxon>Streptophyta</taxon>
        <taxon>Embryophyta</taxon>
        <taxon>Tracheophyta</taxon>
        <taxon>Spermatophyta</taxon>
        <taxon>Magnoliopsida</taxon>
        <taxon>eudicotyledons</taxon>
        <taxon>Gunneridae</taxon>
        <taxon>Pentapetalae</taxon>
        <taxon>asterids</taxon>
        <taxon>Ericales</taxon>
        <taxon>Theaceae</taxon>
        <taxon>Camellia</taxon>
    </lineage>
</organism>
<dbReference type="Proteomes" id="UP001060215">
    <property type="component" value="Chromosome 14"/>
</dbReference>
<gene>
    <name evidence="1" type="ORF">LOK49_LG13G00306</name>
</gene>
<evidence type="ECO:0000313" key="1">
    <source>
        <dbReference type="EMBL" id="KAI7988840.1"/>
    </source>
</evidence>
<name>A0ACC0FLC4_9ERIC</name>
<comment type="caution">
    <text evidence="1">The sequence shown here is derived from an EMBL/GenBank/DDBJ whole genome shotgun (WGS) entry which is preliminary data.</text>
</comment>
<proteinExistence type="predicted"/>
<protein>
    <submittedName>
        <fullName evidence="1">Vacuolar sorting protein 3</fullName>
    </submittedName>
</protein>
<evidence type="ECO:0000313" key="2">
    <source>
        <dbReference type="Proteomes" id="UP001060215"/>
    </source>
</evidence>
<dbReference type="EMBL" id="CM045771">
    <property type="protein sequence ID" value="KAI7988840.1"/>
    <property type="molecule type" value="Genomic_DNA"/>
</dbReference>
<keyword evidence="2" id="KW-1185">Reference proteome</keyword>
<accession>A0ACC0FLC4</accession>
<reference evidence="1 2" key="1">
    <citation type="journal article" date="2022" name="Plant J.">
        <title>Chromosome-level genome of Camellia lanceoleosa provides a valuable resource for understanding genome evolution and self-incompatibility.</title>
        <authorList>
            <person name="Gong W."/>
            <person name="Xiao S."/>
            <person name="Wang L."/>
            <person name="Liao Z."/>
            <person name="Chang Y."/>
            <person name="Mo W."/>
            <person name="Hu G."/>
            <person name="Li W."/>
            <person name="Zhao G."/>
            <person name="Zhu H."/>
            <person name="Hu X."/>
            <person name="Ji K."/>
            <person name="Xiang X."/>
            <person name="Song Q."/>
            <person name="Yuan D."/>
            <person name="Jin S."/>
            <person name="Zhang L."/>
        </authorList>
    </citation>
    <scope>NUCLEOTIDE SEQUENCE [LARGE SCALE GENOMIC DNA]</scope>
    <source>
        <strain evidence="1">SQ_2022a</strain>
    </source>
</reference>
<sequence>MLVAEETWPVLFPNVLDLSSTPIDDAICIAIKDEASAAKASHRRWLQQRQPPPVAAADGGSDAAVVFFFALELALMRIRAVESAENSVDFNFFEEGFQVQLALAISVSDPDSREDPETVQIKDAKQISLGKSSEEQIKDLLRKKNFEEAISLVEELQSEGEMTKEMLSFVHAQVMCIDHRLEHDEVHVVDANSECAKIFHGIALSVTAGISILTLMKIYAFEIAAGRKADVLPEVGLFGIFSTRLIP</sequence>